<dbReference type="AlphaFoldDB" id="A0A927CI03"/>
<proteinExistence type="predicted"/>
<keyword evidence="2" id="KW-1185">Reference proteome</keyword>
<comment type="caution">
    <text evidence="1">The sequence shown here is derived from an EMBL/GenBank/DDBJ whole genome shotgun (WGS) entry which is preliminary data.</text>
</comment>
<protein>
    <recommendedName>
        <fullName evidence="3">Glycosyl hydrolase family 32 N-terminal domain-containing protein</fullName>
    </recommendedName>
</protein>
<evidence type="ECO:0000313" key="1">
    <source>
        <dbReference type="EMBL" id="MBD2867007.1"/>
    </source>
</evidence>
<evidence type="ECO:0000313" key="2">
    <source>
        <dbReference type="Proteomes" id="UP000632125"/>
    </source>
</evidence>
<dbReference type="Proteomes" id="UP000632125">
    <property type="component" value="Unassembled WGS sequence"/>
</dbReference>
<dbReference type="EMBL" id="JACXIY010000001">
    <property type="protein sequence ID" value="MBD2867007.1"/>
    <property type="molecule type" value="Genomic_DNA"/>
</dbReference>
<dbReference type="Gene3D" id="2.115.10.20">
    <property type="entry name" value="Glycosyl hydrolase domain, family 43"/>
    <property type="match status" value="2"/>
</dbReference>
<name>A0A927CI03_9BACL</name>
<dbReference type="RefSeq" id="WP_190857228.1">
    <property type="nucleotide sequence ID" value="NZ_JACXIY010000001.1"/>
</dbReference>
<sequence>MKTQPTYYRPAIASDWKLLFKPRKAGRYVNDHSIVRAPNGSWHLFGITSPNTQVNPQHERYFVHAWGDSLKEGLTHEEIVIDHGTRAWAPGVVKEGSKYYMYYGPSPTRLAISGELHHWINHDVHLIGSPIEACHRDHMVLKINDYTWVMYATGIKDGYGCISVYVSNDLLSWRFVQYALTTSGNAPLNSSWGATESPYVVFYEGCYYLFITYTDCSTETYNDTLVFRSCNPYDFGDYNGDNESEIVAAKLFGHASEVFRDPDTGKWYITTCGWPGKGIPHEHAVSIAELEWR</sequence>
<evidence type="ECO:0008006" key="3">
    <source>
        <dbReference type="Google" id="ProtNLM"/>
    </source>
</evidence>
<dbReference type="InterPro" id="IPR023296">
    <property type="entry name" value="Glyco_hydro_beta-prop_sf"/>
</dbReference>
<accession>A0A927CI03</accession>
<gene>
    <name evidence="1" type="ORF">IDH41_00345</name>
</gene>
<organism evidence="1 2">
    <name type="scientific">Paenibacillus arenilitoris</name>
    <dbReference type="NCBI Taxonomy" id="2772299"/>
    <lineage>
        <taxon>Bacteria</taxon>
        <taxon>Bacillati</taxon>
        <taxon>Bacillota</taxon>
        <taxon>Bacilli</taxon>
        <taxon>Bacillales</taxon>
        <taxon>Paenibacillaceae</taxon>
        <taxon>Paenibacillus</taxon>
    </lineage>
</organism>
<dbReference type="SUPFAM" id="SSF75005">
    <property type="entry name" value="Arabinanase/levansucrase/invertase"/>
    <property type="match status" value="1"/>
</dbReference>
<reference evidence="1" key="1">
    <citation type="submission" date="2020-09" db="EMBL/GenBank/DDBJ databases">
        <title>A novel bacterium of genus Paenibacillus, isolated from South China Sea.</title>
        <authorList>
            <person name="Huang H."/>
            <person name="Mo K."/>
            <person name="Hu Y."/>
        </authorList>
    </citation>
    <scope>NUCLEOTIDE SEQUENCE</scope>
    <source>
        <strain evidence="1">IB182493</strain>
    </source>
</reference>